<feature type="compositionally biased region" description="Basic and acidic residues" evidence="1">
    <location>
        <begin position="422"/>
        <end position="433"/>
    </location>
</feature>
<evidence type="ECO:0000313" key="4">
    <source>
        <dbReference type="Proteomes" id="UP000541610"/>
    </source>
</evidence>
<dbReference type="EMBL" id="JABANP010000121">
    <property type="protein sequence ID" value="KAF4689570.1"/>
    <property type="molecule type" value="Genomic_DNA"/>
</dbReference>
<feature type="region of interest" description="Disordered" evidence="1">
    <location>
        <begin position="382"/>
        <end position="467"/>
    </location>
</feature>
<dbReference type="PANTHER" id="PTHR38130">
    <property type="entry name" value="EF-HAND DOMAIN-CONTAINING PROTEIN"/>
    <property type="match status" value="1"/>
</dbReference>
<feature type="compositionally biased region" description="Low complexity" evidence="1">
    <location>
        <begin position="401"/>
        <end position="415"/>
    </location>
</feature>
<accession>A0A7J6P1A5</accession>
<sequence>SLQGCSEHAERDVPKARGRKKGKLFDQLRHLPRLDFAIHSRATYEGPAMENCMRRCDGHGKVETAVKDSGSVEKDELITSPGEHAATLGLLFLVSSVRERHEMLIVILRAVICYVMMFIAVGTRSPSLLELGSVAVTSLGCDIYLGEKSPFTVATYESSGSGNFTLQQQQQQPCEGWWRTARELQGKREGGVPSGEGTSSKVDMQYEDPKCSLPLLPPVLMVPQPPMPAGANVTAGIACKDLKKKAEGVETFEKFVEEASLNDETLTYRTVSIYVRGLRLKREVTLRAFADLGRSEREIRMRTTLMPPLTTIDIDKCKPTYYWLDYLRKPEFSLKCDVPGMRSKSYYPPVVNRPRDLSLTTQDIEWAQPKITRFRTNRVLDPLNPKYKLPKSEAVPVEPPRSSTGGSRTTSEISSFSHPKRLIPDRNYNRDPNDASDIEYARTKSVQEQLNDIRKRESTEGHSEHET</sequence>
<proteinExistence type="predicted"/>
<keyword evidence="2" id="KW-0472">Membrane</keyword>
<gene>
    <name evidence="3" type="ORF">FOZ60_001549</name>
</gene>
<evidence type="ECO:0000313" key="3">
    <source>
        <dbReference type="EMBL" id="KAF4689570.1"/>
    </source>
</evidence>
<dbReference type="Proteomes" id="UP000541610">
    <property type="component" value="Unassembled WGS sequence"/>
</dbReference>
<protein>
    <submittedName>
        <fullName evidence="3">Uncharacterized protein</fullName>
    </submittedName>
</protein>
<feature type="compositionally biased region" description="Basic and acidic residues" evidence="1">
    <location>
        <begin position="451"/>
        <end position="467"/>
    </location>
</feature>
<dbReference type="AlphaFoldDB" id="A0A7J6P1A5"/>
<organism evidence="3 4">
    <name type="scientific">Perkinsus olseni</name>
    <name type="common">Perkinsus atlanticus</name>
    <dbReference type="NCBI Taxonomy" id="32597"/>
    <lineage>
        <taxon>Eukaryota</taxon>
        <taxon>Sar</taxon>
        <taxon>Alveolata</taxon>
        <taxon>Perkinsozoa</taxon>
        <taxon>Perkinsea</taxon>
        <taxon>Perkinsida</taxon>
        <taxon>Perkinsidae</taxon>
        <taxon>Perkinsus</taxon>
    </lineage>
</organism>
<feature type="transmembrane region" description="Helical" evidence="2">
    <location>
        <begin position="103"/>
        <end position="121"/>
    </location>
</feature>
<name>A0A7J6P1A5_PEROL</name>
<keyword evidence="2" id="KW-1133">Transmembrane helix</keyword>
<feature type="non-terminal residue" evidence="3">
    <location>
        <position position="467"/>
    </location>
</feature>
<evidence type="ECO:0000256" key="1">
    <source>
        <dbReference type="SAM" id="MobiDB-lite"/>
    </source>
</evidence>
<dbReference type="PANTHER" id="PTHR38130:SF1">
    <property type="entry name" value="EF-HAND DOMAIN-CONTAINING PROTEIN"/>
    <property type="match status" value="1"/>
</dbReference>
<evidence type="ECO:0000256" key="2">
    <source>
        <dbReference type="SAM" id="Phobius"/>
    </source>
</evidence>
<keyword evidence="2" id="KW-0812">Transmembrane</keyword>
<reference evidence="3 4" key="1">
    <citation type="submission" date="2020-04" db="EMBL/GenBank/DDBJ databases">
        <title>Perkinsus olseni comparative genomics.</title>
        <authorList>
            <person name="Bogema D.R."/>
        </authorList>
    </citation>
    <scope>NUCLEOTIDE SEQUENCE [LARGE SCALE GENOMIC DNA]</scope>
    <source>
        <strain evidence="3">00978-12</strain>
    </source>
</reference>
<comment type="caution">
    <text evidence="3">The sequence shown here is derived from an EMBL/GenBank/DDBJ whole genome shotgun (WGS) entry which is preliminary data.</text>
</comment>